<dbReference type="PANTHER" id="PTHR23404">
    <property type="entry name" value="MOLYBDOPTERIN SYNTHASE RELATED"/>
    <property type="match status" value="1"/>
</dbReference>
<proteinExistence type="inferred from homology"/>
<dbReference type="CDD" id="cd00754">
    <property type="entry name" value="Ubl_MoaD"/>
    <property type="match status" value="1"/>
</dbReference>
<comment type="pathway">
    <text evidence="4">Cofactor biosynthesis; molybdopterin biosynthesis.</text>
</comment>
<comment type="miscellaneous">
    <text evidence="4">This protein is produced by a bicistronic gene which also produces the large subunit (MOCS2A).</text>
</comment>
<dbReference type="InterPro" id="IPR003448">
    <property type="entry name" value="Mopterin_biosynth_MoaE"/>
</dbReference>
<keyword evidence="1 4" id="KW-0963">Cytoplasm</keyword>
<gene>
    <name evidence="4" type="primary">MOCS2</name>
    <name evidence="5" type="ORF">D5F01_LYC17023</name>
</gene>
<feature type="binding site" evidence="4">
    <location>
        <begin position="263"/>
        <end position="264"/>
    </location>
    <ligand>
        <name>substrate</name>
    </ligand>
</feature>
<evidence type="ECO:0000256" key="4">
    <source>
        <dbReference type="HAMAP-Rule" id="MF_03052"/>
    </source>
</evidence>
<dbReference type="CDD" id="cd00756">
    <property type="entry name" value="MoaE"/>
    <property type="match status" value="1"/>
</dbReference>
<dbReference type="AlphaFoldDB" id="A0A6G0I280"/>
<dbReference type="GO" id="GO:0006777">
    <property type="term" value="P:Mo-molybdopterin cofactor biosynthetic process"/>
    <property type="evidence" value="ECO:0007669"/>
    <property type="project" value="UniProtKB-UniRule"/>
</dbReference>
<dbReference type="UniPathway" id="UPA00344"/>
<dbReference type="GO" id="GO:0030366">
    <property type="term" value="F:molybdopterin synthase activity"/>
    <property type="evidence" value="ECO:0007669"/>
    <property type="project" value="UniProtKB-UniRule"/>
</dbReference>
<keyword evidence="2 4" id="KW-0808">Transferase</keyword>
<accession>A0A6G0I280</accession>
<keyword evidence="6" id="KW-1185">Reference proteome</keyword>
<comment type="similarity">
    <text evidence="4">Belongs to the MoaE family. MOCS2B subfamily.</text>
</comment>
<dbReference type="GO" id="GO:1990140">
    <property type="term" value="C:molybdopterin synthase complex"/>
    <property type="evidence" value="ECO:0007669"/>
    <property type="project" value="UniProtKB-UniRule"/>
</dbReference>
<feature type="binding site" evidence="4">
    <location>
        <position position="279"/>
    </location>
    <ligand>
        <name>substrate</name>
    </ligand>
</feature>
<comment type="catalytic activity">
    <reaction evidence="4">
        <text>2 [molybdopterin-synthase sulfur-carrier protein]-C-terminal-Gly-aminoethanethioate + cyclic pyranopterin phosphate + H2O = molybdopterin + 2 [molybdopterin-synthase sulfur-carrier protein]-C-terminal Gly-Gly + 2 H(+)</text>
        <dbReference type="Rhea" id="RHEA:26333"/>
        <dbReference type="Rhea" id="RHEA-COMP:12202"/>
        <dbReference type="Rhea" id="RHEA-COMP:19907"/>
        <dbReference type="ChEBI" id="CHEBI:15377"/>
        <dbReference type="ChEBI" id="CHEBI:15378"/>
        <dbReference type="ChEBI" id="CHEBI:58698"/>
        <dbReference type="ChEBI" id="CHEBI:59648"/>
        <dbReference type="ChEBI" id="CHEBI:90778"/>
        <dbReference type="ChEBI" id="CHEBI:232372"/>
        <dbReference type="EC" id="2.8.1.12"/>
    </reaction>
</comment>
<comment type="subunit">
    <text evidence="4">Heterotetramer; composed of 2 small (MOCS2A) and 2 large (MOCS2B) subunits.</text>
</comment>
<name>A0A6G0I280_LARCR</name>
<comment type="subcellular location">
    <subcellularLocation>
        <location evidence="4">Cytoplasm</location>
        <location evidence="4">Cytosol</location>
    </subcellularLocation>
</comment>
<evidence type="ECO:0000256" key="3">
    <source>
        <dbReference type="ARBA" id="ARBA00023150"/>
    </source>
</evidence>
<comment type="function">
    <text evidence="4">Catalytic subunit of the molybdopterin synthase complex, a complex that catalyzes the conversion of precursor Z into molybdopterin. Acts by mediating the incorporation of 2 sulfur atoms from thiocarboxylated MOCS2A into precursor Z to generate a dithiolene group.</text>
</comment>
<evidence type="ECO:0000313" key="5">
    <source>
        <dbReference type="EMBL" id="KAE8285565.1"/>
    </source>
</evidence>
<keyword evidence="3 4" id="KW-0501">Molybdenum cofactor biosynthesis</keyword>
<comment type="caution">
    <text evidence="5">The sequence shown here is derived from an EMBL/GenBank/DDBJ whole genome shotgun (WGS) entry which is preliminary data.</text>
</comment>
<evidence type="ECO:0000313" key="6">
    <source>
        <dbReference type="Proteomes" id="UP000424527"/>
    </source>
</evidence>
<evidence type="ECO:0000256" key="1">
    <source>
        <dbReference type="ARBA" id="ARBA00022490"/>
    </source>
</evidence>
<dbReference type="InterPro" id="IPR028888">
    <property type="entry name" value="MOCS2B_euk"/>
</dbReference>
<dbReference type="HAMAP" id="MF_03052">
    <property type="entry name" value="MOC2B"/>
    <property type="match status" value="1"/>
</dbReference>
<protein>
    <recommendedName>
        <fullName evidence="4">Molybdopterin synthase catalytic subunit</fullName>
        <ecNumber evidence="4">2.8.1.12</ecNumber>
    </recommendedName>
    <alternativeName>
        <fullName evidence="4">Molybdenum cofactor synthesis protein 2 large subunit</fullName>
    </alternativeName>
    <alternativeName>
        <fullName evidence="4">Molybdenum cofactor synthesis protein 2B</fullName>
        <shortName evidence="4">MOCS2B</shortName>
    </alternativeName>
</protein>
<organism evidence="5 6">
    <name type="scientific">Larimichthys crocea</name>
    <name type="common">Large yellow croaker</name>
    <name type="synonym">Pseudosciaena crocea</name>
    <dbReference type="NCBI Taxonomy" id="215358"/>
    <lineage>
        <taxon>Eukaryota</taxon>
        <taxon>Metazoa</taxon>
        <taxon>Chordata</taxon>
        <taxon>Craniata</taxon>
        <taxon>Vertebrata</taxon>
        <taxon>Euteleostomi</taxon>
        <taxon>Actinopterygii</taxon>
        <taxon>Neopterygii</taxon>
        <taxon>Teleostei</taxon>
        <taxon>Neoteleostei</taxon>
        <taxon>Acanthomorphata</taxon>
        <taxon>Eupercaria</taxon>
        <taxon>Sciaenidae</taxon>
        <taxon>Larimichthys</taxon>
    </lineage>
</organism>
<dbReference type="Proteomes" id="UP000424527">
    <property type="component" value="Unassembled WGS sequence"/>
</dbReference>
<dbReference type="InterPro" id="IPR036563">
    <property type="entry name" value="MoaE_sf"/>
</dbReference>
<dbReference type="Gene3D" id="3.90.1170.40">
    <property type="entry name" value="Molybdopterin biosynthesis MoaE subunit"/>
    <property type="match status" value="1"/>
</dbReference>
<evidence type="ECO:0000256" key="2">
    <source>
        <dbReference type="ARBA" id="ARBA00022679"/>
    </source>
</evidence>
<dbReference type="Pfam" id="PF02391">
    <property type="entry name" value="MoaE"/>
    <property type="match status" value="1"/>
</dbReference>
<dbReference type="EC" id="2.8.1.12" evidence="4"/>
<dbReference type="EMBL" id="REGW02000016">
    <property type="protein sequence ID" value="KAE8285565.1"/>
    <property type="molecule type" value="Genomic_DNA"/>
</dbReference>
<reference evidence="5 6" key="1">
    <citation type="submission" date="2019-07" db="EMBL/GenBank/DDBJ databases">
        <title>Chromosome genome assembly for large yellow croaker.</title>
        <authorList>
            <person name="Xiao S."/>
        </authorList>
    </citation>
    <scope>NUCLEOTIDE SEQUENCE [LARGE SCALE GENOMIC DNA]</scope>
    <source>
        <strain evidence="5">JMULYC20181020</strain>
        <tissue evidence="5">Muscle</tissue>
    </source>
</reference>
<feature type="binding site" evidence="4">
    <location>
        <begin position="286"/>
        <end position="288"/>
    </location>
    <ligand>
        <name>substrate</name>
    </ligand>
</feature>
<sequence>MNFFSSSSVGSGHPGLPSTDPSMTLSLVLGPLGNTNCSSGDVLTQFRRHSLVLILKLANVTSDKKKKKKQQSQSARSRKRQSAVNTVSRCVCDVFMTAQVCVLYFAQSVELTGVKEEELVAVPTPISSRDLWSLLLQRHPRLSVLQDQVVLADKQTMSEQQRDVLKLSRDWLSVQEVVDTVSSSSCGAISVFIGTTREDDVDGRKVIGLDYEAYEPMAQSEFTKLCADIRERWPTVTHICVHHRLGWVEVGQASVVMAISSPHRHDGQQAIQHCISQLKAHIPIWKKEVYDTRDSSWKENAECSWAAQHELPVTEK</sequence>
<dbReference type="SUPFAM" id="SSF54690">
    <property type="entry name" value="Molybdopterin synthase subunit MoaE"/>
    <property type="match status" value="1"/>
</dbReference>
<dbReference type="FunFam" id="3.90.1170.40:FF:000002">
    <property type="entry name" value="Molybdopterin synthase catalytic subunit"/>
    <property type="match status" value="1"/>
</dbReference>